<reference evidence="1 2" key="1">
    <citation type="submission" date="2023-01" db="EMBL/GenBank/DDBJ databases">
        <title>Novel species of the genus Asticcacaulis isolated from rivers.</title>
        <authorList>
            <person name="Lu H."/>
        </authorList>
    </citation>
    <scope>NUCLEOTIDE SEQUENCE [LARGE SCALE GENOMIC DNA]</scope>
    <source>
        <strain evidence="1 2">BYS171W</strain>
    </source>
</reference>
<accession>A0ABT5HVE5</accession>
<dbReference type="EMBL" id="JAQQKX010000009">
    <property type="protein sequence ID" value="MDC7684056.1"/>
    <property type="molecule type" value="Genomic_DNA"/>
</dbReference>
<name>A0ABT5HVE5_9CAUL</name>
<protein>
    <submittedName>
        <fullName evidence="1">Uncharacterized protein</fullName>
    </submittedName>
</protein>
<sequence>MALDTRTPDEKLSPEARRGHLRAFADRMLLRTVALDDPEDLSGVERAVRVVAVIERIYSRCDRDEGQAPDPHKLQTERARHQAKAVKARVHLAGTLEWGEKRRKALGPWWDAAGTAVEAPVKLETPVEVRAAEAVVPVNAVASKAADERPKTLPGLTPAAEAGYVDYTDAILKARSALGLRDVSVTEIADTEKRPPPPRA</sequence>
<keyword evidence="2" id="KW-1185">Reference proteome</keyword>
<dbReference type="RefSeq" id="WP_272748507.1">
    <property type="nucleotide sequence ID" value="NZ_JAQQKX010000009.1"/>
</dbReference>
<comment type="caution">
    <text evidence="1">The sequence shown here is derived from an EMBL/GenBank/DDBJ whole genome shotgun (WGS) entry which is preliminary data.</text>
</comment>
<gene>
    <name evidence="1" type="ORF">PQU92_12270</name>
</gene>
<evidence type="ECO:0000313" key="2">
    <source>
        <dbReference type="Proteomes" id="UP001214854"/>
    </source>
</evidence>
<organism evidence="1 2">
    <name type="scientific">Asticcacaulis aquaticus</name>
    <dbReference type="NCBI Taxonomy" id="2984212"/>
    <lineage>
        <taxon>Bacteria</taxon>
        <taxon>Pseudomonadati</taxon>
        <taxon>Pseudomonadota</taxon>
        <taxon>Alphaproteobacteria</taxon>
        <taxon>Caulobacterales</taxon>
        <taxon>Caulobacteraceae</taxon>
        <taxon>Asticcacaulis</taxon>
    </lineage>
</organism>
<proteinExistence type="predicted"/>
<evidence type="ECO:0000313" key="1">
    <source>
        <dbReference type="EMBL" id="MDC7684056.1"/>
    </source>
</evidence>
<dbReference type="Proteomes" id="UP001214854">
    <property type="component" value="Unassembled WGS sequence"/>
</dbReference>